<keyword evidence="3" id="KW-0645">Protease</keyword>
<evidence type="ECO:0000259" key="2">
    <source>
        <dbReference type="Pfam" id="PF04389"/>
    </source>
</evidence>
<dbReference type="InterPro" id="IPR007484">
    <property type="entry name" value="Peptidase_M28"/>
</dbReference>
<gene>
    <name evidence="3" type="ORF">SAMN05660642_02379</name>
</gene>
<dbReference type="Gene3D" id="3.40.630.10">
    <property type="entry name" value="Zn peptidases"/>
    <property type="match status" value="1"/>
</dbReference>
<accession>A0A1G9SUL1</accession>
<sequence length="409" mass="43496">MRPADADGRSDGPARAPAQQAPSPPTFPLRGYAVDGQDTHQELTSRHGRERSSRQRSAGESVSRTAAPPRGDAEAGRVPFAVPDQLPGTSVESCSPLGDAVLERRLRATATGAGAGEHLLALQRIADANGGNRACPGPGYEASVRHVTETLRAAGYDVSTPAYPLPKRRRRRDGETCCRNVIAQTRTGDRGRVVVLGAHLDSVRRGPGINDNGSGVAALLEIATRLGGSPPVRSAVRFAFWGSEEDDLVGSTHYVDTLSRAERDDVLLYLNLDMLASPNPGYFVLGGEGRSRAEHGPPGSAQVACLLVEQLAATGVVARTVPLDRESDYVPFIDAGIPSAGVWAGDRETKTRKQAQRWGGRAGRPFDPHYHTERDRLDTLDRAALDHFTRAVAGAVGRAAVSLHTRPGA</sequence>
<feature type="compositionally biased region" description="Basic and acidic residues" evidence="1">
    <location>
        <begin position="37"/>
        <end position="53"/>
    </location>
</feature>
<dbReference type="GO" id="GO:0006508">
    <property type="term" value="P:proteolysis"/>
    <property type="evidence" value="ECO:0007669"/>
    <property type="project" value="InterPro"/>
</dbReference>
<dbReference type="GO" id="GO:0004177">
    <property type="term" value="F:aminopeptidase activity"/>
    <property type="evidence" value="ECO:0007669"/>
    <property type="project" value="UniProtKB-KW"/>
</dbReference>
<dbReference type="SUPFAM" id="SSF53187">
    <property type="entry name" value="Zn-dependent exopeptidases"/>
    <property type="match status" value="1"/>
</dbReference>
<evidence type="ECO:0000313" key="3">
    <source>
        <dbReference type="EMBL" id="SDM39132.1"/>
    </source>
</evidence>
<feature type="domain" description="Peptidase M28" evidence="2">
    <location>
        <begin position="180"/>
        <end position="394"/>
    </location>
</feature>
<dbReference type="InterPro" id="IPR045175">
    <property type="entry name" value="M28_fam"/>
</dbReference>
<feature type="compositionally biased region" description="Polar residues" evidence="1">
    <location>
        <begin position="55"/>
        <end position="64"/>
    </location>
</feature>
<keyword evidence="4" id="KW-1185">Reference proteome</keyword>
<dbReference type="Pfam" id="PF04389">
    <property type="entry name" value="Peptidase_M28"/>
    <property type="match status" value="1"/>
</dbReference>
<proteinExistence type="predicted"/>
<feature type="region of interest" description="Disordered" evidence="1">
    <location>
        <begin position="1"/>
        <end position="92"/>
    </location>
</feature>
<protein>
    <submittedName>
        <fullName evidence="3">Aminopeptidase Y</fullName>
    </submittedName>
</protein>
<dbReference type="STRING" id="1137991.SAMN05660642_02379"/>
<keyword evidence="3" id="KW-0031">Aminopeptidase</keyword>
<dbReference type="GO" id="GO:0008235">
    <property type="term" value="F:metalloexopeptidase activity"/>
    <property type="evidence" value="ECO:0007669"/>
    <property type="project" value="InterPro"/>
</dbReference>
<dbReference type="EMBL" id="FNHE01000005">
    <property type="protein sequence ID" value="SDM39132.1"/>
    <property type="molecule type" value="Genomic_DNA"/>
</dbReference>
<name>A0A1G9SUL1_9ACTN</name>
<organism evidence="3 4">
    <name type="scientific">Geodermatophilus siccatus</name>
    <dbReference type="NCBI Taxonomy" id="1137991"/>
    <lineage>
        <taxon>Bacteria</taxon>
        <taxon>Bacillati</taxon>
        <taxon>Actinomycetota</taxon>
        <taxon>Actinomycetes</taxon>
        <taxon>Geodermatophilales</taxon>
        <taxon>Geodermatophilaceae</taxon>
        <taxon>Geodermatophilus</taxon>
    </lineage>
</organism>
<feature type="compositionally biased region" description="Basic and acidic residues" evidence="1">
    <location>
        <begin position="1"/>
        <end position="12"/>
    </location>
</feature>
<evidence type="ECO:0000313" key="4">
    <source>
        <dbReference type="Proteomes" id="UP000198680"/>
    </source>
</evidence>
<dbReference type="AlphaFoldDB" id="A0A1G9SUL1"/>
<keyword evidence="3" id="KW-0378">Hydrolase</keyword>
<dbReference type="OrthoDB" id="345880at2"/>
<reference evidence="4" key="1">
    <citation type="submission" date="2016-10" db="EMBL/GenBank/DDBJ databases">
        <authorList>
            <person name="Varghese N."/>
            <person name="Submissions S."/>
        </authorList>
    </citation>
    <scope>NUCLEOTIDE SEQUENCE [LARGE SCALE GENOMIC DNA]</scope>
    <source>
        <strain evidence="4">DSM 45419</strain>
    </source>
</reference>
<dbReference type="Proteomes" id="UP000198680">
    <property type="component" value="Unassembled WGS sequence"/>
</dbReference>
<dbReference type="PANTHER" id="PTHR12147:SF26">
    <property type="entry name" value="PEPTIDASE M28 DOMAIN-CONTAINING PROTEIN"/>
    <property type="match status" value="1"/>
</dbReference>
<dbReference type="PANTHER" id="PTHR12147">
    <property type="entry name" value="METALLOPEPTIDASE M28 FAMILY MEMBER"/>
    <property type="match status" value="1"/>
</dbReference>
<evidence type="ECO:0000256" key="1">
    <source>
        <dbReference type="SAM" id="MobiDB-lite"/>
    </source>
</evidence>